<accession>A0A183GLS7</accession>
<evidence type="ECO:0000256" key="2">
    <source>
        <dbReference type="ARBA" id="ARBA00022692"/>
    </source>
</evidence>
<comment type="similarity">
    <text evidence="5 6">Belongs to the anion channel-forming bestrophin (TC 1.A.46) family. Calcium-sensitive chloride channel subfamily.</text>
</comment>
<keyword evidence="4 6" id="KW-0472">Membrane</keyword>
<name>A0A183GLS7_HELPZ</name>
<dbReference type="Proteomes" id="UP000050761">
    <property type="component" value="Unassembled WGS sequence"/>
</dbReference>
<proteinExistence type="inferred from homology"/>
<keyword evidence="6" id="KW-0813">Transport</keyword>
<dbReference type="PANTHER" id="PTHR10736:SF33">
    <property type="entry name" value="BESTROPHIN HOMOLOG"/>
    <property type="match status" value="1"/>
</dbReference>
<feature type="transmembrane region" description="Helical" evidence="6">
    <location>
        <begin position="298"/>
        <end position="318"/>
    </location>
</feature>
<dbReference type="InterPro" id="IPR000615">
    <property type="entry name" value="Bestrophin"/>
</dbReference>
<keyword evidence="6" id="KW-0868">Chloride</keyword>
<dbReference type="PANTHER" id="PTHR10736">
    <property type="entry name" value="BESTROPHIN"/>
    <property type="match status" value="1"/>
</dbReference>
<dbReference type="AlphaFoldDB" id="A0A183GLS7"/>
<keyword evidence="2 6" id="KW-0812">Transmembrane</keyword>
<keyword evidence="3 6" id="KW-1133">Transmembrane helix</keyword>
<comment type="function">
    <text evidence="6">Forms chloride channels.</text>
</comment>
<evidence type="ECO:0000256" key="6">
    <source>
        <dbReference type="RuleBase" id="RU363126"/>
    </source>
</evidence>
<feature type="transmembrane region" description="Helical" evidence="6">
    <location>
        <begin position="64"/>
        <end position="83"/>
    </location>
</feature>
<evidence type="ECO:0000256" key="3">
    <source>
        <dbReference type="ARBA" id="ARBA00022989"/>
    </source>
</evidence>
<evidence type="ECO:0000313" key="7">
    <source>
        <dbReference type="EMBL" id="VDP40127.1"/>
    </source>
</evidence>
<dbReference type="EMBL" id="UZAH01035308">
    <property type="protein sequence ID" value="VDP40127.1"/>
    <property type="molecule type" value="Genomic_DNA"/>
</dbReference>
<protein>
    <recommendedName>
        <fullName evidence="6">Bestrophin homolog</fullName>
    </recommendedName>
</protein>
<gene>
    <name evidence="7" type="ORF">HPBE_LOCUS23646</name>
</gene>
<evidence type="ECO:0000256" key="1">
    <source>
        <dbReference type="ARBA" id="ARBA00004370"/>
    </source>
</evidence>
<evidence type="ECO:0000256" key="4">
    <source>
        <dbReference type="ARBA" id="ARBA00023136"/>
    </source>
</evidence>
<evidence type="ECO:0000313" key="8">
    <source>
        <dbReference type="Proteomes" id="UP000050761"/>
    </source>
</evidence>
<keyword evidence="6" id="KW-0407">Ion channel</keyword>
<dbReference type="GO" id="GO:0005254">
    <property type="term" value="F:chloride channel activity"/>
    <property type="evidence" value="ECO:0007669"/>
    <property type="project" value="UniProtKB-KW"/>
</dbReference>
<reference evidence="9" key="2">
    <citation type="submission" date="2019-09" db="UniProtKB">
        <authorList>
            <consortium name="WormBaseParasite"/>
        </authorList>
    </citation>
    <scope>IDENTIFICATION</scope>
</reference>
<sequence>MDPRNTLKKKHLLQGSVWQAVWAELLIWCVLYAMLSVMYRLFLIKHHKEIFEDICIFFDQHSSFIPVTFMLGFYVSAVFNRWWQVFDNMGWIDQPSLQITQSIRGNDERSKMLRRTCIRYLVLMEAMVFRDISPSVRRRFPTMNHLVTSGLMTAREMEEFEGVVTPHSKYWLPIQWLLSLVTLARDENRIKGEVIYVSLMDRIADYRSKLVNLVLFDWVPVPLVYTQVRLYARARGRNLQVLLTTSSKTGALRFIKVGFSVEECYDAHPPVDRDSFWTDNLPEPLYTAQSAMRPINPLVGSCVNMCVIILVLRILNFISLEISHS</sequence>
<dbReference type="OrthoDB" id="201595at2759"/>
<evidence type="ECO:0000256" key="5">
    <source>
        <dbReference type="ARBA" id="ARBA00034769"/>
    </source>
</evidence>
<reference evidence="7 8" key="1">
    <citation type="submission" date="2018-11" db="EMBL/GenBank/DDBJ databases">
        <authorList>
            <consortium name="Pathogen Informatics"/>
        </authorList>
    </citation>
    <scope>NUCLEOTIDE SEQUENCE [LARGE SCALE GENOMIC DNA]</scope>
</reference>
<keyword evidence="6" id="KW-1003">Cell membrane</keyword>
<dbReference type="GO" id="GO:0005886">
    <property type="term" value="C:plasma membrane"/>
    <property type="evidence" value="ECO:0007669"/>
    <property type="project" value="UniProtKB-SubCell"/>
</dbReference>
<accession>A0A3P8CJF3</accession>
<dbReference type="WBParaSite" id="HPBE_0002364701-mRNA-1">
    <property type="protein sequence ID" value="HPBE_0002364701-mRNA-1"/>
    <property type="gene ID" value="HPBE_0002364701"/>
</dbReference>
<keyword evidence="6" id="KW-0406">Ion transport</keyword>
<dbReference type="GO" id="GO:0034707">
    <property type="term" value="C:chloride channel complex"/>
    <property type="evidence" value="ECO:0007669"/>
    <property type="project" value="UniProtKB-KW"/>
</dbReference>
<keyword evidence="8" id="KW-1185">Reference proteome</keyword>
<dbReference type="InterPro" id="IPR021134">
    <property type="entry name" value="Bestrophin-like"/>
</dbReference>
<comment type="subcellular location">
    <subcellularLocation>
        <location evidence="6">Cell membrane</location>
        <topology evidence="6">Multi-pass membrane protein</topology>
    </subcellularLocation>
    <subcellularLocation>
        <location evidence="1">Membrane</location>
    </subcellularLocation>
</comment>
<keyword evidence="6" id="KW-0869">Chloride channel</keyword>
<feature type="transmembrane region" description="Helical" evidence="6">
    <location>
        <begin position="20"/>
        <end position="43"/>
    </location>
</feature>
<evidence type="ECO:0000313" key="9">
    <source>
        <dbReference type="WBParaSite" id="HPBE_0002364701-mRNA-1"/>
    </source>
</evidence>
<organism evidence="8 9">
    <name type="scientific">Heligmosomoides polygyrus</name>
    <name type="common">Parasitic roundworm</name>
    <dbReference type="NCBI Taxonomy" id="6339"/>
    <lineage>
        <taxon>Eukaryota</taxon>
        <taxon>Metazoa</taxon>
        <taxon>Ecdysozoa</taxon>
        <taxon>Nematoda</taxon>
        <taxon>Chromadorea</taxon>
        <taxon>Rhabditida</taxon>
        <taxon>Rhabditina</taxon>
        <taxon>Rhabditomorpha</taxon>
        <taxon>Strongyloidea</taxon>
        <taxon>Heligmosomidae</taxon>
        <taxon>Heligmosomoides</taxon>
    </lineage>
</organism>
<dbReference type="Pfam" id="PF01062">
    <property type="entry name" value="Bestrophin"/>
    <property type="match status" value="1"/>
</dbReference>